<comment type="caution">
    <text evidence="2">The sequence shown here is derived from an EMBL/GenBank/DDBJ whole genome shotgun (WGS) entry which is preliminary data.</text>
</comment>
<organism evidence="2 3">
    <name type="scientific">Lujinxingia litoralis</name>
    <dbReference type="NCBI Taxonomy" id="2211119"/>
    <lineage>
        <taxon>Bacteria</taxon>
        <taxon>Deltaproteobacteria</taxon>
        <taxon>Bradymonadales</taxon>
        <taxon>Lujinxingiaceae</taxon>
        <taxon>Lujinxingia</taxon>
    </lineage>
</organism>
<keyword evidence="3" id="KW-1185">Reference proteome</keyword>
<keyword evidence="1" id="KW-0732">Signal</keyword>
<dbReference type="RefSeq" id="WP_111731271.1">
    <property type="nucleotide sequence ID" value="NZ_QHKO01000012.1"/>
</dbReference>
<dbReference type="OrthoDB" id="5492756at2"/>
<protein>
    <recommendedName>
        <fullName evidence="4">Dickkopf N-terminal cysteine-rich domain-containing protein</fullName>
    </recommendedName>
</protein>
<dbReference type="EMBL" id="QHKO01000012">
    <property type="protein sequence ID" value="RAL20253.1"/>
    <property type="molecule type" value="Genomic_DNA"/>
</dbReference>
<evidence type="ECO:0000313" key="2">
    <source>
        <dbReference type="EMBL" id="RAL20253.1"/>
    </source>
</evidence>
<gene>
    <name evidence="2" type="ORF">DL240_17900</name>
</gene>
<feature type="chain" id="PRO_5016350127" description="Dickkopf N-terminal cysteine-rich domain-containing protein" evidence="1">
    <location>
        <begin position="27"/>
        <end position="340"/>
    </location>
</feature>
<evidence type="ECO:0008006" key="4">
    <source>
        <dbReference type="Google" id="ProtNLM"/>
    </source>
</evidence>
<name>A0A328C1G0_9DELT</name>
<reference evidence="2 3" key="1">
    <citation type="submission" date="2018-05" db="EMBL/GenBank/DDBJ databases">
        <title>Lujinxingia marina gen. nov. sp. nov., a new facultative anaerobic member of the class Deltaproteobacteria, and proposal of Lujinxingaceae fam. nov.</title>
        <authorList>
            <person name="Li C.-M."/>
        </authorList>
    </citation>
    <scope>NUCLEOTIDE SEQUENCE [LARGE SCALE GENOMIC DNA]</scope>
    <source>
        <strain evidence="2 3">B210</strain>
    </source>
</reference>
<proteinExistence type="predicted"/>
<feature type="signal peptide" evidence="1">
    <location>
        <begin position="1"/>
        <end position="26"/>
    </location>
</feature>
<evidence type="ECO:0000313" key="3">
    <source>
        <dbReference type="Proteomes" id="UP000249169"/>
    </source>
</evidence>
<sequence>MILPSPAHRRLLLPLLGALFSVLLLASCSADDSYQGGFTVCEPACPRGSYLVTECQDQPECQYVESCDGSILACVPILSEPDAGEFDSDSDVCEELPSCPPSSEEISTCPEERFCTRVTVCGHSQLCLDPLAQCDTPPACPEGQVGDASCSDFDPDCAEVRHCDETFRCRRCEGLPTACPPDYEAIDPELCGEERPCDQVLTCEGYLSCAPIPEEEPCDEELVCPEGYEELDACTTEHPECQTLELCNETISCAPRQGCTTPASCPEGYERLDACTPEIPDCHDIDVCGEILACQLTERCTETPQCPEGTTEMPQERCSGYPICLTLEGCQGQLFYCGGD</sequence>
<dbReference type="AlphaFoldDB" id="A0A328C1G0"/>
<dbReference type="Proteomes" id="UP000249169">
    <property type="component" value="Unassembled WGS sequence"/>
</dbReference>
<evidence type="ECO:0000256" key="1">
    <source>
        <dbReference type="SAM" id="SignalP"/>
    </source>
</evidence>
<accession>A0A328C1G0</accession>